<organism evidence="2 3">
    <name type="scientific">Hyaloperonospora brassicae</name>
    <name type="common">Brassica downy mildew</name>
    <name type="synonym">Peronospora brassicae</name>
    <dbReference type="NCBI Taxonomy" id="162125"/>
    <lineage>
        <taxon>Eukaryota</taxon>
        <taxon>Sar</taxon>
        <taxon>Stramenopiles</taxon>
        <taxon>Oomycota</taxon>
        <taxon>Peronosporomycetes</taxon>
        <taxon>Peronosporales</taxon>
        <taxon>Peronosporaceae</taxon>
        <taxon>Hyaloperonospora</taxon>
    </lineage>
</organism>
<dbReference type="EMBL" id="CANTFL010000851">
    <property type="protein sequence ID" value="CAI5728191.1"/>
    <property type="molecule type" value="Genomic_DNA"/>
</dbReference>
<proteinExistence type="predicted"/>
<dbReference type="AlphaFoldDB" id="A0AAV0TVB9"/>
<sequence>MGCSQSKATDVARPASVPGGEPEELPKDHIAPANHGADNTTNSGDNTTNSGDNTTNSGDNTTNSGDNTTNSGDNTTNSGAARAEEQAPVCASRPNALVAPESVAVDVPASVRANFSSFNISFIDATVSAPTSATTEPNVASVRVMPDTAPRGDDKVGEGDRLMAEIEEDRVDEPRGEEVALEGTVRRDGDVQFVDRGGSGGDGEKETTSGESSSAVEASGAAEVGTAGADVEAVGVAEESVEEMEEEEAVEVVEKERAGQSSGENEVLELVHVKTGVELVVEETTAEGLVEDRGDLLEGTEAAGSFEAQELVESRVETEVKSVEEIEVAEAVKEEGIVDTVDEEKVTEASVDEEIAVSVVQEASQAVATNVSEVVAVDEPTESVKEEEVSGLVSVGEVEKVAELEKAEVSAIEESSELLKEEQAGDVGAGHSVERVAEEPIVGGEDEETIEPAVKKVIEVVVDEKTIEPVETETGTDSIELAEAAAIGETAVFADASDVAREAEAVTLTARTEAVAESMTVVEKEKTNVGAALEGAVEVQEANVEQVDTDDKPASTSITETKSS</sequence>
<feature type="compositionally biased region" description="Basic and acidic residues" evidence="1">
    <location>
        <begin position="172"/>
        <end position="190"/>
    </location>
</feature>
<feature type="region of interest" description="Disordered" evidence="1">
    <location>
        <begin position="540"/>
        <end position="564"/>
    </location>
</feature>
<name>A0AAV0TVB9_HYABA</name>
<keyword evidence="3" id="KW-1185">Reference proteome</keyword>
<accession>A0AAV0TVB9</accession>
<feature type="compositionally biased region" description="Low complexity" evidence="1">
    <location>
        <begin position="209"/>
        <end position="238"/>
    </location>
</feature>
<feature type="compositionally biased region" description="Polar residues" evidence="1">
    <location>
        <begin position="554"/>
        <end position="564"/>
    </location>
</feature>
<evidence type="ECO:0000313" key="2">
    <source>
        <dbReference type="EMBL" id="CAI5728191.1"/>
    </source>
</evidence>
<reference evidence="2" key="1">
    <citation type="submission" date="2022-12" db="EMBL/GenBank/DDBJ databases">
        <authorList>
            <person name="Webb A."/>
        </authorList>
    </citation>
    <scope>NUCLEOTIDE SEQUENCE</scope>
    <source>
        <strain evidence="2">Hp1</strain>
    </source>
</reference>
<gene>
    <name evidence="2" type="ORF">HBR001_LOCUS4266</name>
</gene>
<feature type="region of interest" description="Disordered" evidence="1">
    <location>
        <begin position="168"/>
        <end position="264"/>
    </location>
</feature>
<feature type="region of interest" description="Disordered" evidence="1">
    <location>
        <begin position="1"/>
        <end position="92"/>
    </location>
</feature>
<protein>
    <submittedName>
        <fullName evidence="2">Uncharacterized protein</fullName>
    </submittedName>
</protein>
<evidence type="ECO:0000313" key="3">
    <source>
        <dbReference type="Proteomes" id="UP001162031"/>
    </source>
</evidence>
<dbReference type="Proteomes" id="UP001162031">
    <property type="component" value="Unassembled WGS sequence"/>
</dbReference>
<evidence type="ECO:0000256" key="1">
    <source>
        <dbReference type="SAM" id="MobiDB-lite"/>
    </source>
</evidence>
<feature type="compositionally biased region" description="Low complexity" evidence="1">
    <location>
        <begin position="38"/>
        <end position="79"/>
    </location>
</feature>
<comment type="caution">
    <text evidence="2">The sequence shown here is derived from an EMBL/GenBank/DDBJ whole genome shotgun (WGS) entry which is preliminary data.</text>
</comment>
<feature type="compositionally biased region" description="Acidic residues" evidence="1">
    <location>
        <begin position="239"/>
        <end position="251"/>
    </location>
</feature>